<keyword evidence="2" id="KW-0812">Transmembrane</keyword>
<comment type="caution">
    <text evidence="3">The sequence shown here is derived from an EMBL/GenBank/DDBJ whole genome shotgun (WGS) entry which is preliminary data.</text>
</comment>
<dbReference type="RefSeq" id="WP_271187345.1">
    <property type="nucleotide sequence ID" value="NZ_BSFE01000007.1"/>
</dbReference>
<reference evidence="3" key="1">
    <citation type="journal article" date="2014" name="Int. J. Syst. Evol. Microbiol.">
        <title>Complete genome sequence of Corynebacterium casei LMG S-19264T (=DSM 44701T), isolated from a smear-ripened cheese.</title>
        <authorList>
            <consortium name="US DOE Joint Genome Institute (JGI-PGF)"/>
            <person name="Walter F."/>
            <person name="Albersmeier A."/>
            <person name="Kalinowski J."/>
            <person name="Ruckert C."/>
        </authorList>
    </citation>
    <scope>NUCLEOTIDE SEQUENCE</scope>
    <source>
        <strain evidence="3">VKM B-1513</strain>
    </source>
</reference>
<keyword evidence="2" id="KW-0472">Membrane</keyword>
<evidence type="ECO:0000256" key="1">
    <source>
        <dbReference type="SAM" id="MobiDB-lite"/>
    </source>
</evidence>
<feature type="transmembrane region" description="Helical" evidence="2">
    <location>
        <begin position="38"/>
        <end position="58"/>
    </location>
</feature>
<dbReference type="EMBL" id="BSFE01000007">
    <property type="protein sequence ID" value="GLK52986.1"/>
    <property type="molecule type" value="Genomic_DNA"/>
</dbReference>
<sequence>MSDRDDNFGFHHREGQATGEHVRLTPEQEKARKRRNVYIAWGLVAFMVAVFLITVVRLSQNIAGAAG</sequence>
<evidence type="ECO:0000313" key="3">
    <source>
        <dbReference type="EMBL" id="GLK52986.1"/>
    </source>
</evidence>
<dbReference type="AlphaFoldDB" id="A0A9W6IPY7"/>
<name>A0A9W6IPY7_9PROT</name>
<organism evidence="3 4">
    <name type="scientific">Maricaulis virginensis</name>
    <dbReference type="NCBI Taxonomy" id="144022"/>
    <lineage>
        <taxon>Bacteria</taxon>
        <taxon>Pseudomonadati</taxon>
        <taxon>Pseudomonadota</taxon>
        <taxon>Alphaproteobacteria</taxon>
        <taxon>Maricaulales</taxon>
        <taxon>Maricaulaceae</taxon>
        <taxon>Maricaulis</taxon>
    </lineage>
</organism>
<keyword evidence="4" id="KW-1185">Reference proteome</keyword>
<feature type="region of interest" description="Disordered" evidence="1">
    <location>
        <begin position="1"/>
        <end position="27"/>
    </location>
</feature>
<dbReference type="Proteomes" id="UP001143486">
    <property type="component" value="Unassembled WGS sequence"/>
</dbReference>
<protein>
    <recommendedName>
        <fullName evidence="5">Protoheme IX farnesyltransferase</fullName>
    </recommendedName>
</protein>
<accession>A0A9W6IPY7</accession>
<evidence type="ECO:0000256" key="2">
    <source>
        <dbReference type="SAM" id="Phobius"/>
    </source>
</evidence>
<evidence type="ECO:0000313" key="4">
    <source>
        <dbReference type="Proteomes" id="UP001143486"/>
    </source>
</evidence>
<reference evidence="3" key="2">
    <citation type="submission" date="2023-01" db="EMBL/GenBank/DDBJ databases">
        <authorList>
            <person name="Sun Q."/>
            <person name="Evtushenko L."/>
        </authorList>
    </citation>
    <scope>NUCLEOTIDE SEQUENCE</scope>
    <source>
        <strain evidence="3">VKM B-1513</strain>
    </source>
</reference>
<keyword evidence="2" id="KW-1133">Transmembrane helix</keyword>
<evidence type="ECO:0008006" key="5">
    <source>
        <dbReference type="Google" id="ProtNLM"/>
    </source>
</evidence>
<proteinExistence type="predicted"/>
<gene>
    <name evidence="3" type="ORF">GCM10017621_24940</name>
</gene>